<dbReference type="GO" id="GO:0016787">
    <property type="term" value="F:hydrolase activity"/>
    <property type="evidence" value="ECO:0007669"/>
    <property type="project" value="UniProtKB-KW"/>
</dbReference>
<dbReference type="InterPro" id="IPR049614">
    <property type="entry name" value="HrpB_DEXH"/>
</dbReference>
<dbReference type="GO" id="GO:0004386">
    <property type="term" value="F:helicase activity"/>
    <property type="evidence" value="ECO:0007669"/>
    <property type="project" value="UniProtKB-KW"/>
</dbReference>
<dbReference type="CDD" id="cd18791">
    <property type="entry name" value="SF2_C_RHA"/>
    <property type="match status" value="1"/>
</dbReference>
<dbReference type="Pfam" id="PF00270">
    <property type="entry name" value="DEAD"/>
    <property type="match status" value="1"/>
</dbReference>
<dbReference type="InterPro" id="IPR001650">
    <property type="entry name" value="Helicase_C-like"/>
</dbReference>
<feature type="region of interest" description="Disordered" evidence="5">
    <location>
        <begin position="802"/>
        <end position="826"/>
    </location>
</feature>
<dbReference type="PANTHER" id="PTHR43519">
    <property type="entry name" value="ATP-DEPENDENT RNA HELICASE HRPB"/>
    <property type="match status" value="1"/>
</dbReference>
<keyword evidence="1" id="KW-0547">Nucleotide-binding</keyword>
<dbReference type="InterPro" id="IPR007502">
    <property type="entry name" value="Helicase-assoc_dom"/>
</dbReference>
<dbReference type="Gene3D" id="1.20.120.1080">
    <property type="match status" value="1"/>
</dbReference>
<dbReference type="PROSITE" id="PS51192">
    <property type="entry name" value="HELICASE_ATP_BIND_1"/>
    <property type="match status" value="1"/>
</dbReference>
<dbReference type="SMART" id="SM00847">
    <property type="entry name" value="HA2"/>
    <property type="match status" value="1"/>
</dbReference>
<dbReference type="NCBIfam" id="TIGR01970">
    <property type="entry name" value="DEAH_box_HrpB"/>
    <property type="match status" value="1"/>
</dbReference>
<comment type="caution">
    <text evidence="8">The sequence shown here is derived from an EMBL/GenBank/DDBJ whole genome shotgun (WGS) entry which is preliminary data.</text>
</comment>
<dbReference type="SMART" id="SM00487">
    <property type="entry name" value="DEXDc"/>
    <property type="match status" value="1"/>
</dbReference>
<dbReference type="RefSeq" id="WP_136598881.1">
    <property type="nucleotide sequence ID" value="NZ_STGV01000004.1"/>
</dbReference>
<proteinExistence type="predicted"/>
<dbReference type="InterPro" id="IPR027417">
    <property type="entry name" value="P-loop_NTPase"/>
</dbReference>
<evidence type="ECO:0000256" key="4">
    <source>
        <dbReference type="ARBA" id="ARBA00022840"/>
    </source>
</evidence>
<dbReference type="PANTHER" id="PTHR43519:SF1">
    <property type="entry name" value="ATP-DEPENDENT RNA HELICASE HRPB"/>
    <property type="match status" value="1"/>
</dbReference>
<sequence>MSKEFPDLPSLPIREKLGEITRHLEQGNRLVLSAPPGAGKTTLVPLALLKSAWRDDQKIILLEPRRLAARAAAGRMASLLGETVGETVGYRIRLDTRISAKTRIEVVTEGVFARMILADPELSGIAAVLFDEFHERSLDADLGLALSLDTQGALRPDLRLMVMSATLDIAGVVRLLGDVPVVKSDGRTHPVEIRYRDRGGLERIEDAVVSAIAEVIQQEQGSVLAFLPGQGEIRKVAERLEGLLPGDVAVAPLYGNLDQAEQNAAIQPCRSGKRKVVLATSIAETSITIDGVRVVIDSGLQRLPVFEPSTGITRLETVRVSRASADQRAGRAGRTEPGIAVRLWHAGQTAALPAQTPPEILATDLTGFLLDLALWGVHDPASLSLLDQPPGPALAEARELLMRLGALDQHGHLTRYGRRMRDLGLPTRLAAMVLAAAGEGKAEAAVELAVVMSETGLGGPDIDLEERLRRFRRDGSERAKASRRWAARIAAQAVGETSAATSESDELPGPLLLRAFPDRIAKQRGGRGRFVLANGRGAEIAETERLAGAAMLVVADLTGRAQRARILAAAEISLEQIQQHMPDLIEQQDETGFDLASREVRARRTTRIGAIVLENAPLPKPKGEAAALALAKGVAQLGPGCLPFSKASRQFRQRLAFLHRTLGEPWPDVSDAALLAGLQDWFVPFQSGVGSLSDISPDSLQAGLASLVPHGLSRDLAALVPTHFTAPTGQSHPIHYEGDEPVLQIRVQELFGLKVHPTIGGGKLPLLLELTSPAHRPIQTTRDLPGFWSGSWKDVRAEMRGRYPKHPWPEDPASATPTHRAKPRGT</sequence>
<evidence type="ECO:0000259" key="6">
    <source>
        <dbReference type="PROSITE" id="PS51192"/>
    </source>
</evidence>
<dbReference type="InterPro" id="IPR013689">
    <property type="entry name" value="RNA_helicase_ATP-dep_HrpB_C"/>
</dbReference>
<organism evidence="8 9">
    <name type="scientific">Peteryoungia ipomoeae</name>
    <dbReference type="NCBI Taxonomy" id="1210932"/>
    <lineage>
        <taxon>Bacteria</taxon>
        <taxon>Pseudomonadati</taxon>
        <taxon>Pseudomonadota</taxon>
        <taxon>Alphaproteobacteria</taxon>
        <taxon>Hyphomicrobiales</taxon>
        <taxon>Rhizobiaceae</taxon>
        <taxon>Peteryoungia</taxon>
    </lineage>
</organism>
<evidence type="ECO:0000259" key="7">
    <source>
        <dbReference type="PROSITE" id="PS51194"/>
    </source>
</evidence>
<dbReference type="Pfam" id="PF00271">
    <property type="entry name" value="Helicase_C"/>
    <property type="match status" value="1"/>
</dbReference>
<keyword evidence="2" id="KW-0378">Hydrolase</keyword>
<dbReference type="InterPro" id="IPR014001">
    <property type="entry name" value="Helicase_ATP-bd"/>
</dbReference>
<dbReference type="FunFam" id="3.40.50.300:FF:002125">
    <property type="entry name" value="ATP-dependent helicase HrpB"/>
    <property type="match status" value="1"/>
</dbReference>
<gene>
    <name evidence="8" type="primary">hrpB</name>
    <name evidence="8" type="ORF">FAA97_12430</name>
</gene>
<dbReference type="AlphaFoldDB" id="A0A4S8NXD8"/>
<evidence type="ECO:0000256" key="3">
    <source>
        <dbReference type="ARBA" id="ARBA00022806"/>
    </source>
</evidence>
<feature type="domain" description="Helicase ATP-binding" evidence="6">
    <location>
        <begin position="21"/>
        <end position="185"/>
    </location>
</feature>
<dbReference type="InterPro" id="IPR010225">
    <property type="entry name" value="HrpB"/>
</dbReference>
<dbReference type="Pfam" id="PF08482">
    <property type="entry name" value="HrpB_C"/>
    <property type="match status" value="1"/>
</dbReference>
<evidence type="ECO:0000313" key="8">
    <source>
        <dbReference type="EMBL" id="THV22108.1"/>
    </source>
</evidence>
<protein>
    <submittedName>
        <fullName evidence="8">ATP-dependent helicase HrpB</fullName>
    </submittedName>
</protein>
<dbReference type="Proteomes" id="UP000308828">
    <property type="component" value="Unassembled WGS sequence"/>
</dbReference>
<dbReference type="SUPFAM" id="SSF52540">
    <property type="entry name" value="P-loop containing nucleoside triphosphate hydrolases"/>
    <property type="match status" value="2"/>
</dbReference>
<name>A0A4S8NXD8_9HYPH</name>
<keyword evidence="4" id="KW-0067">ATP-binding</keyword>
<dbReference type="SMART" id="SM00490">
    <property type="entry name" value="HELICc"/>
    <property type="match status" value="1"/>
</dbReference>
<evidence type="ECO:0000256" key="1">
    <source>
        <dbReference type="ARBA" id="ARBA00022741"/>
    </source>
</evidence>
<dbReference type="OrthoDB" id="9805617at2"/>
<dbReference type="CDD" id="cd17990">
    <property type="entry name" value="DEXHc_HrpB"/>
    <property type="match status" value="1"/>
</dbReference>
<evidence type="ECO:0000313" key="9">
    <source>
        <dbReference type="Proteomes" id="UP000308828"/>
    </source>
</evidence>
<dbReference type="InterPro" id="IPR011545">
    <property type="entry name" value="DEAD/DEAH_box_helicase_dom"/>
</dbReference>
<keyword evidence="9" id="KW-1185">Reference proteome</keyword>
<evidence type="ECO:0000256" key="2">
    <source>
        <dbReference type="ARBA" id="ARBA00022801"/>
    </source>
</evidence>
<dbReference type="PIRSF" id="PIRSF005496">
    <property type="entry name" value="ATP_hel_hrpB"/>
    <property type="match status" value="1"/>
</dbReference>
<dbReference type="GO" id="GO:0005524">
    <property type="term" value="F:ATP binding"/>
    <property type="evidence" value="ECO:0007669"/>
    <property type="project" value="UniProtKB-KW"/>
</dbReference>
<feature type="domain" description="Helicase C-terminal" evidence="7">
    <location>
        <begin position="208"/>
        <end position="376"/>
    </location>
</feature>
<keyword evidence="3 8" id="KW-0347">Helicase</keyword>
<dbReference type="GO" id="GO:0003676">
    <property type="term" value="F:nucleic acid binding"/>
    <property type="evidence" value="ECO:0007669"/>
    <property type="project" value="InterPro"/>
</dbReference>
<dbReference type="EMBL" id="STGV01000004">
    <property type="protein sequence ID" value="THV22108.1"/>
    <property type="molecule type" value="Genomic_DNA"/>
</dbReference>
<accession>A0A4S8NXD8</accession>
<reference evidence="8 9" key="1">
    <citation type="submission" date="2019-04" db="EMBL/GenBank/DDBJ databases">
        <title>Genome sequence of strain shin9-1.</title>
        <authorList>
            <person name="Gao J."/>
            <person name="Sun J."/>
        </authorList>
    </citation>
    <scope>NUCLEOTIDE SEQUENCE [LARGE SCALE GENOMIC DNA]</scope>
    <source>
        <strain evidence="9">shin9-1</strain>
    </source>
</reference>
<dbReference type="Gene3D" id="3.40.50.300">
    <property type="entry name" value="P-loop containing nucleotide triphosphate hydrolases"/>
    <property type="match status" value="2"/>
</dbReference>
<dbReference type="PROSITE" id="PS51194">
    <property type="entry name" value="HELICASE_CTER"/>
    <property type="match status" value="1"/>
</dbReference>
<evidence type="ECO:0000256" key="5">
    <source>
        <dbReference type="SAM" id="MobiDB-lite"/>
    </source>
</evidence>